<dbReference type="EMBL" id="MT234342">
    <property type="protein sequence ID" value="QIW87886.1"/>
    <property type="molecule type" value="Genomic_DNA"/>
</dbReference>
<dbReference type="InterPro" id="IPR000305">
    <property type="entry name" value="GIY-YIG_endonuc"/>
</dbReference>
<organism evidence="5 6">
    <name type="scientific">Agrobacterium phage OLIVR5</name>
    <dbReference type="NCBI Taxonomy" id="2723773"/>
    <lineage>
        <taxon>Viruses</taxon>
        <taxon>Duplodnaviria</taxon>
        <taxon>Heunggongvirae</taxon>
        <taxon>Uroviricota</taxon>
        <taxon>Caudoviricetes</taxon>
        <taxon>Pootjesviridae</taxon>
        <taxon>Heverleevirus</taxon>
        <taxon>Heverleevirus OLIVR5</taxon>
    </lineage>
</organism>
<evidence type="ECO:0000256" key="1">
    <source>
        <dbReference type="ARBA" id="ARBA00001946"/>
    </source>
</evidence>
<evidence type="ECO:0000256" key="3">
    <source>
        <dbReference type="SAM" id="MobiDB-lite"/>
    </source>
</evidence>
<evidence type="ECO:0000256" key="2">
    <source>
        <dbReference type="ARBA" id="ARBA00022842"/>
    </source>
</evidence>
<keyword evidence="6" id="KW-1185">Reference proteome</keyword>
<sequence>MFYVYMTENILNGKKYIGQHNVNPLKDNYRGSGKLISRAIKKYGIENFSCKILGEYESREECSVMEAHFIIKYDAIESKDFYNLAPGGFGGARKWSPETRLKHEEINRKRKESGIPKKFRRN</sequence>
<dbReference type="InterPro" id="IPR035901">
    <property type="entry name" value="GIY-YIG_endonuc_sf"/>
</dbReference>
<evidence type="ECO:0000259" key="4">
    <source>
        <dbReference type="PROSITE" id="PS50164"/>
    </source>
</evidence>
<evidence type="ECO:0000313" key="6">
    <source>
        <dbReference type="Proteomes" id="UP000671873"/>
    </source>
</evidence>
<protein>
    <submittedName>
        <fullName evidence="5">Homing endonuclease</fullName>
    </submittedName>
</protein>
<accession>A0A858MT48</accession>
<dbReference type="SMART" id="SM00465">
    <property type="entry name" value="GIYc"/>
    <property type="match status" value="1"/>
</dbReference>
<dbReference type="PROSITE" id="PS50164">
    <property type="entry name" value="GIY_YIG"/>
    <property type="match status" value="1"/>
</dbReference>
<comment type="cofactor">
    <cofactor evidence="1">
        <name>Mg(2+)</name>
        <dbReference type="ChEBI" id="CHEBI:18420"/>
    </cofactor>
</comment>
<dbReference type="GO" id="GO:0004519">
    <property type="term" value="F:endonuclease activity"/>
    <property type="evidence" value="ECO:0007669"/>
    <property type="project" value="UniProtKB-KW"/>
</dbReference>
<keyword evidence="5" id="KW-0255">Endonuclease</keyword>
<keyword evidence="5" id="KW-0540">Nuclease</keyword>
<keyword evidence="5" id="KW-0378">Hydrolase</keyword>
<dbReference type="Proteomes" id="UP000671873">
    <property type="component" value="Segment"/>
</dbReference>
<dbReference type="InterPro" id="IPR045566">
    <property type="entry name" value="SegE-like_GIY-YIG"/>
</dbReference>
<gene>
    <name evidence="5" type="ORF">Ab1vBOLIVR5_gp238c</name>
</gene>
<proteinExistence type="predicted"/>
<dbReference type="Gene3D" id="3.40.1440.10">
    <property type="entry name" value="GIY-YIG endonuclease"/>
    <property type="match status" value="1"/>
</dbReference>
<reference evidence="5 6" key="1">
    <citation type="submission" date="2020-03" db="EMBL/GenBank/DDBJ databases">
        <authorList>
            <person name="Holtappels D."/>
            <person name="Bomans J.P.J."/>
            <person name="Lavigne R."/>
            <person name="Wagemans J."/>
        </authorList>
    </citation>
    <scope>NUCLEOTIDE SEQUENCE [LARGE SCALE GENOMIC DNA]</scope>
    <source>
        <strain evidence="5 6">OLIVR5</strain>
    </source>
</reference>
<evidence type="ECO:0000313" key="5">
    <source>
        <dbReference type="EMBL" id="QIW87886.1"/>
    </source>
</evidence>
<keyword evidence="2" id="KW-0460">Magnesium</keyword>
<feature type="region of interest" description="Disordered" evidence="3">
    <location>
        <begin position="100"/>
        <end position="122"/>
    </location>
</feature>
<dbReference type="Pfam" id="PF19835">
    <property type="entry name" value="SegE_GIY-YIG"/>
    <property type="match status" value="1"/>
</dbReference>
<dbReference type="SUPFAM" id="SSF82771">
    <property type="entry name" value="GIY-YIG endonuclease"/>
    <property type="match status" value="1"/>
</dbReference>
<feature type="domain" description="GIY-YIG" evidence="4">
    <location>
        <begin position="1"/>
        <end position="84"/>
    </location>
</feature>
<feature type="compositionally biased region" description="Basic and acidic residues" evidence="3">
    <location>
        <begin position="100"/>
        <end position="115"/>
    </location>
</feature>
<name>A0A858MT48_9CAUD</name>